<gene>
    <name evidence="2" type="ORF">UX05_C0004G0059</name>
</gene>
<feature type="domain" description="SpoVT-AbrB" evidence="1">
    <location>
        <begin position="5"/>
        <end position="50"/>
    </location>
</feature>
<sequence>MNTLLTLTSKNQLTLPVSIVSLLGLNKGSKLWTKVKDNTIFLEKAEDDWDSLQGLLANHPISKKYSTLQIIEIARKKEAQRLAKKYGK</sequence>
<proteinExistence type="predicted"/>
<evidence type="ECO:0000313" key="2">
    <source>
        <dbReference type="EMBL" id="KKU03050.1"/>
    </source>
</evidence>
<dbReference type="InterPro" id="IPR007159">
    <property type="entry name" value="SpoVT-AbrB_dom"/>
</dbReference>
<evidence type="ECO:0000313" key="3">
    <source>
        <dbReference type="Proteomes" id="UP000034264"/>
    </source>
</evidence>
<comment type="caution">
    <text evidence="2">The sequence shown here is derived from an EMBL/GenBank/DDBJ whole genome shotgun (WGS) entry which is preliminary data.</text>
</comment>
<dbReference type="GO" id="GO:0003677">
    <property type="term" value="F:DNA binding"/>
    <property type="evidence" value="ECO:0007669"/>
    <property type="project" value="InterPro"/>
</dbReference>
<dbReference type="AlphaFoldDB" id="A0A0G1Q300"/>
<reference evidence="2 3" key="1">
    <citation type="journal article" date="2015" name="Nature">
        <title>rRNA introns, odd ribosomes, and small enigmatic genomes across a large radiation of phyla.</title>
        <authorList>
            <person name="Brown C.T."/>
            <person name="Hug L.A."/>
            <person name="Thomas B.C."/>
            <person name="Sharon I."/>
            <person name="Castelle C.J."/>
            <person name="Singh A."/>
            <person name="Wilkins M.J."/>
            <person name="Williams K.H."/>
            <person name="Banfield J.F."/>
        </authorList>
    </citation>
    <scope>NUCLEOTIDE SEQUENCE [LARGE SCALE GENOMIC DNA]</scope>
</reference>
<dbReference type="SMART" id="SM00966">
    <property type="entry name" value="SpoVT_AbrB"/>
    <property type="match status" value="1"/>
</dbReference>
<dbReference type="PATRIC" id="fig|1618366.3.peg.408"/>
<organism evidence="2 3">
    <name type="scientific">Candidatus Amesbacteria bacterium GW2011_GWC2_45_19</name>
    <dbReference type="NCBI Taxonomy" id="1618366"/>
    <lineage>
        <taxon>Bacteria</taxon>
        <taxon>Candidatus Amesiibacteriota</taxon>
    </lineage>
</organism>
<protein>
    <recommendedName>
        <fullName evidence="1">SpoVT-AbrB domain-containing protein</fullName>
    </recommendedName>
</protein>
<dbReference type="Gene3D" id="2.10.260.10">
    <property type="match status" value="1"/>
</dbReference>
<evidence type="ECO:0000259" key="1">
    <source>
        <dbReference type="SMART" id="SM00966"/>
    </source>
</evidence>
<accession>A0A0G1Q300</accession>
<dbReference type="InterPro" id="IPR037914">
    <property type="entry name" value="SpoVT-AbrB_sf"/>
</dbReference>
<name>A0A0G1Q300_9BACT</name>
<dbReference type="Proteomes" id="UP000034264">
    <property type="component" value="Unassembled WGS sequence"/>
</dbReference>
<dbReference type="EMBL" id="LCKS01000004">
    <property type="protein sequence ID" value="KKU03050.1"/>
    <property type="molecule type" value="Genomic_DNA"/>
</dbReference>
<dbReference type="SUPFAM" id="SSF89447">
    <property type="entry name" value="AbrB/MazE/MraZ-like"/>
    <property type="match status" value="1"/>
</dbReference>